<evidence type="ECO:0000256" key="1">
    <source>
        <dbReference type="SAM" id="MobiDB-lite"/>
    </source>
</evidence>
<proteinExistence type="predicted"/>
<protein>
    <submittedName>
        <fullName evidence="2">RidA/YER057c/UK114 superfamily, group 6</fullName>
    </submittedName>
</protein>
<feature type="non-terminal residue" evidence="2">
    <location>
        <position position="131"/>
    </location>
</feature>
<feature type="non-terminal residue" evidence="2">
    <location>
        <position position="1"/>
    </location>
</feature>
<accession>A0A6J4JS91</accession>
<reference evidence="2" key="1">
    <citation type="submission" date="2020-02" db="EMBL/GenBank/DDBJ databases">
        <authorList>
            <person name="Meier V. D."/>
        </authorList>
    </citation>
    <scope>NUCLEOTIDE SEQUENCE</scope>
    <source>
        <strain evidence="2">AVDCRST_MAG08</strain>
    </source>
</reference>
<organism evidence="2">
    <name type="scientific">uncultured Acetobacteraceae bacterium</name>
    <dbReference type="NCBI Taxonomy" id="169975"/>
    <lineage>
        <taxon>Bacteria</taxon>
        <taxon>Pseudomonadati</taxon>
        <taxon>Pseudomonadota</taxon>
        <taxon>Alphaproteobacteria</taxon>
        <taxon>Acetobacterales</taxon>
        <taxon>Acetobacteraceae</taxon>
        <taxon>environmental samples</taxon>
    </lineage>
</organism>
<feature type="compositionally biased region" description="Basic residues" evidence="1">
    <location>
        <begin position="20"/>
        <end position="47"/>
    </location>
</feature>
<dbReference type="AlphaFoldDB" id="A0A6J4JS91"/>
<evidence type="ECO:0000313" key="2">
    <source>
        <dbReference type="EMBL" id="CAA9286147.1"/>
    </source>
</evidence>
<dbReference type="EMBL" id="CADCTG010000334">
    <property type="protein sequence ID" value="CAA9286147.1"/>
    <property type="molecule type" value="Genomic_DNA"/>
</dbReference>
<feature type="compositionally biased region" description="Basic and acidic residues" evidence="1">
    <location>
        <begin position="103"/>
        <end position="131"/>
    </location>
</feature>
<feature type="compositionally biased region" description="Basic residues" evidence="1">
    <location>
        <begin position="57"/>
        <end position="75"/>
    </location>
</feature>
<gene>
    <name evidence="2" type="ORF">AVDCRST_MAG08-4229</name>
</gene>
<name>A0A6J4JS91_9PROT</name>
<feature type="region of interest" description="Disordered" evidence="1">
    <location>
        <begin position="20"/>
        <end position="131"/>
    </location>
</feature>
<feature type="compositionally biased region" description="Low complexity" evidence="1">
    <location>
        <begin position="76"/>
        <end position="93"/>
    </location>
</feature>
<sequence>DDAAPDLLRLALRGGDRLLPRRGGRRPRLGVRHHRLRLRRHDHRRGRGGAGGAVLPQHRRRAGRGGLHAGRRGARAVHPAPAGGLGAVLARGATPPRPRPPGLHHDPGRVAERCYADRSRGHGQAEKGRPL</sequence>